<dbReference type="RefSeq" id="WP_189821087.1">
    <property type="nucleotide sequence ID" value="NZ_BMVC01000001.1"/>
</dbReference>
<comment type="caution">
    <text evidence="3">The sequence shown here is derived from an EMBL/GenBank/DDBJ whole genome shotgun (WGS) entry which is preliminary data.</text>
</comment>
<feature type="compositionally biased region" description="Low complexity" evidence="1">
    <location>
        <begin position="46"/>
        <end position="55"/>
    </location>
</feature>
<feature type="signal peptide" evidence="2">
    <location>
        <begin position="1"/>
        <end position="27"/>
    </location>
</feature>
<reference evidence="3" key="2">
    <citation type="submission" date="2020-09" db="EMBL/GenBank/DDBJ databases">
        <authorList>
            <person name="Sun Q."/>
            <person name="Ohkuma M."/>
        </authorList>
    </citation>
    <scope>NUCLEOTIDE SEQUENCE</scope>
    <source>
        <strain evidence="3">JCM 4637</strain>
    </source>
</reference>
<dbReference type="Proteomes" id="UP000638353">
    <property type="component" value="Unassembled WGS sequence"/>
</dbReference>
<protein>
    <submittedName>
        <fullName evidence="3">Lipoprotein</fullName>
    </submittedName>
</protein>
<evidence type="ECO:0000313" key="3">
    <source>
        <dbReference type="EMBL" id="GHC79715.1"/>
    </source>
</evidence>
<proteinExistence type="predicted"/>
<gene>
    <name evidence="3" type="ORF">GCM10010334_06180</name>
</gene>
<evidence type="ECO:0000256" key="1">
    <source>
        <dbReference type="SAM" id="MobiDB-lite"/>
    </source>
</evidence>
<evidence type="ECO:0000256" key="2">
    <source>
        <dbReference type="SAM" id="SignalP"/>
    </source>
</evidence>
<feature type="chain" id="PRO_5036862391" evidence="2">
    <location>
        <begin position="28"/>
        <end position="266"/>
    </location>
</feature>
<name>A0A919C753_9ACTN</name>
<dbReference type="EMBL" id="BMVC01000001">
    <property type="protein sequence ID" value="GHC79715.1"/>
    <property type="molecule type" value="Genomic_DNA"/>
</dbReference>
<keyword evidence="3" id="KW-0449">Lipoprotein</keyword>
<keyword evidence="2" id="KW-0732">Signal</keyword>
<dbReference type="PROSITE" id="PS51257">
    <property type="entry name" value="PROKAR_LIPOPROTEIN"/>
    <property type="match status" value="1"/>
</dbReference>
<dbReference type="AlphaFoldDB" id="A0A919C753"/>
<sequence length="266" mass="26656">MRRALFRRTAVAAVSVASLTLLVGACGADKPAAQASGAPAGGGSDAPGKGQEPAAKALTAAELEKVALAEGDVATHMIAAGKPADNVPAGSVKVDKPQCAPLADAMVAAAPGKPGASVVRKAIEKPAKMKLDPGASAEEKARAGLGALTQPVTVQRLASYDGKGAQEAFAALDKAGKDCAGGFDGVQAGDKIKIAKVTPDTVTGGDEARGWTFDMKAQGPDESDVVMKLAVVRKGGALSTFYTFSLGGTVKKQPVPVIEAQIKKLG</sequence>
<accession>A0A919C753</accession>
<feature type="region of interest" description="Disordered" evidence="1">
    <location>
        <begin position="33"/>
        <end position="55"/>
    </location>
</feature>
<organism evidence="3 4">
    <name type="scientific">Streptomyces finlayi</name>
    <dbReference type="NCBI Taxonomy" id="67296"/>
    <lineage>
        <taxon>Bacteria</taxon>
        <taxon>Bacillati</taxon>
        <taxon>Actinomycetota</taxon>
        <taxon>Actinomycetes</taxon>
        <taxon>Kitasatosporales</taxon>
        <taxon>Streptomycetaceae</taxon>
        <taxon>Streptomyces</taxon>
    </lineage>
</organism>
<evidence type="ECO:0000313" key="4">
    <source>
        <dbReference type="Proteomes" id="UP000638353"/>
    </source>
</evidence>
<reference evidence="3" key="1">
    <citation type="journal article" date="2014" name="Int. J. Syst. Evol. Microbiol.">
        <title>Complete genome sequence of Corynebacterium casei LMG S-19264T (=DSM 44701T), isolated from a smear-ripened cheese.</title>
        <authorList>
            <consortium name="US DOE Joint Genome Institute (JGI-PGF)"/>
            <person name="Walter F."/>
            <person name="Albersmeier A."/>
            <person name="Kalinowski J."/>
            <person name="Ruckert C."/>
        </authorList>
    </citation>
    <scope>NUCLEOTIDE SEQUENCE</scope>
    <source>
        <strain evidence="3">JCM 4637</strain>
    </source>
</reference>